<protein>
    <submittedName>
        <fullName evidence="1">Uncharacterized protein</fullName>
    </submittedName>
</protein>
<evidence type="ECO:0000313" key="2">
    <source>
        <dbReference type="Proteomes" id="UP000604046"/>
    </source>
</evidence>
<name>A0A812ID72_9DINO</name>
<dbReference type="AlphaFoldDB" id="A0A812ID72"/>
<dbReference type="Proteomes" id="UP000604046">
    <property type="component" value="Unassembled WGS sequence"/>
</dbReference>
<gene>
    <name evidence="1" type="ORF">SNAT2548_LOCUS3509</name>
</gene>
<dbReference type="EMBL" id="CAJNDS010000213">
    <property type="protein sequence ID" value="CAE7029258.1"/>
    <property type="molecule type" value="Genomic_DNA"/>
</dbReference>
<proteinExistence type="predicted"/>
<keyword evidence="2" id="KW-1185">Reference proteome</keyword>
<organism evidence="1 2">
    <name type="scientific">Symbiodinium natans</name>
    <dbReference type="NCBI Taxonomy" id="878477"/>
    <lineage>
        <taxon>Eukaryota</taxon>
        <taxon>Sar</taxon>
        <taxon>Alveolata</taxon>
        <taxon>Dinophyceae</taxon>
        <taxon>Suessiales</taxon>
        <taxon>Symbiodiniaceae</taxon>
        <taxon>Symbiodinium</taxon>
    </lineage>
</organism>
<reference evidence="1" key="1">
    <citation type="submission" date="2021-02" db="EMBL/GenBank/DDBJ databases">
        <authorList>
            <person name="Dougan E. K."/>
            <person name="Rhodes N."/>
            <person name="Thang M."/>
            <person name="Chan C."/>
        </authorList>
    </citation>
    <scope>NUCLEOTIDE SEQUENCE</scope>
</reference>
<accession>A0A812ID72</accession>
<sequence length="272" mass="29908">MKAQGLLLVASPAAGTICCTSSQNQHARLYLLRDQATSCHYAARVHTPLPISGHWPAQLQWADDVKRPIVHWQAVHQQGSVEALNVLLDQYRFLDGSSQCHPDKEVGAGHGAVEIAKAERTYIRTWRSCYVQHADGVVDAALLLVSEAVGVPGVAGSTVQVCVCRICATMNQDSKESRALLARMLPDGSVFQHHGQQVRVYPTTTLPLVQAVTQRLLQKDCDVTVEAIWRMRMDEELRLCSLAPLLVVPGNNYCSLCAYLPLPTPNYKTITC</sequence>
<evidence type="ECO:0000313" key="1">
    <source>
        <dbReference type="EMBL" id="CAE7029258.1"/>
    </source>
</evidence>
<comment type="caution">
    <text evidence="1">The sequence shown here is derived from an EMBL/GenBank/DDBJ whole genome shotgun (WGS) entry which is preliminary data.</text>
</comment>